<dbReference type="PANTHER" id="PTHR37610">
    <property type="entry name" value="CCHC-TYPE DOMAIN-CONTAINING PROTEIN"/>
    <property type="match status" value="1"/>
</dbReference>
<evidence type="ECO:0000259" key="2">
    <source>
        <dbReference type="Pfam" id="PF03732"/>
    </source>
</evidence>
<name>A0A833XK53_JUGRE</name>
<feature type="region of interest" description="Disordered" evidence="1">
    <location>
        <begin position="358"/>
        <end position="377"/>
    </location>
</feature>
<feature type="domain" description="Retrotransposon gag" evidence="2">
    <location>
        <begin position="90"/>
        <end position="162"/>
    </location>
</feature>
<evidence type="ECO:0000313" key="5">
    <source>
        <dbReference type="Proteomes" id="UP000619265"/>
    </source>
</evidence>
<feature type="domain" description="Retrotransposon Copia-like N-terminal" evidence="3">
    <location>
        <begin position="28"/>
        <end position="73"/>
    </location>
</feature>
<comment type="caution">
    <text evidence="4">The sequence shown here is derived from an EMBL/GenBank/DDBJ whole genome shotgun (WGS) entry which is preliminary data.</text>
</comment>
<protein>
    <recommendedName>
        <fullName evidence="6">Retrotransposon Copia-like N-terminal domain-containing protein</fullName>
    </recommendedName>
</protein>
<dbReference type="EMBL" id="LIHL02000005">
    <property type="protein sequence ID" value="KAF5469802.1"/>
    <property type="molecule type" value="Genomic_DNA"/>
</dbReference>
<sequence length="377" mass="42585">MEDEVPNSNVFQVLNPDQSANPYHLQNGDSTGSILASQVLTGDNYNTWSRSMQIALKAKNKMGFINGAISQPDSSSSSYEAWERCNSMILSWILNAVSKDIAGTIIYATTAKEMWEELKNQFSQGNGPRIFQLQKELASLSQDQMSVSVYYRKFKCLWDELLNYNQIPNCTCGALKSCSCGAVKFFIEYQHRQHVIQFLMGLNDNFSHIRGQILIIDPMPTITKVFSLIIQEEKQQEVGSLRINTTQTAAFLSKKPENPRQNFVRQQGRREKLLCTHCGMTNHTVDKCFKIHGYPPNYKQQRGKFSTANQVMTQPVNNPLDSTNSLPFSQEECQQLLALIHNNQTSNTNHQAATVFSNPNLLSSSAGPYPMEDDWEG</sequence>
<dbReference type="InterPro" id="IPR029472">
    <property type="entry name" value="Copia-like_N"/>
</dbReference>
<dbReference type="AlphaFoldDB" id="A0A833XK53"/>
<reference evidence="4" key="1">
    <citation type="submission" date="2015-10" db="EMBL/GenBank/DDBJ databases">
        <authorList>
            <person name="Martinez-Garcia P.J."/>
            <person name="Crepeau M.W."/>
            <person name="Puiu D."/>
            <person name="Gonzalez-Ibeas D."/>
            <person name="Whalen J."/>
            <person name="Stevens K."/>
            <person name="Paul R."/>
            <person name="Butterfield T."/>
            <person name="Britton M."/>
            <person name="Reagan R."/>
            <person name="Chakraborty S."/>
            <person name="Walawage S.L."/>
            <person name="Vasquez-Gross H.A."/>
            <person name="Cardeno C."/>
            <person name="Famula R."/>
            <person name="Pratt K."/>
            <person name="Kuruganti S."/>
            <person name="Aradhya M.K."/>
            <person name="Leslie C.A."/>
            <person name="Dandekar A.M."/>
            <person name="Salzberg S.L."/>
            <person name="Wegrzyn J.L."/>
            <person name="Langley C.H."/>
            <person name="Neale D.B."/>
        </authorList>
    </citation>
    <scope>NUCLEOTIDE SEQUENCE</scope>
    <source>
        <tissue evidence="4">Leaves</tissue>
    </source>
</reference>
<reference evidence="4" key="2">
    <citation type="submission" date="2020-03" db="EMBL/GenBank/DDBJ databases">
        <title>Walnut 2.0.</title>
        <authorList>
            <person name="Marrano A."/>
            <person name="Britton M."/>
            <person name="Zimin A.V."/>
            <person name="Zaini P.A."/>
            <person name="Workman R."/>
            <person name="Puiu D."/>
            <person name="Bianco L."/>
            <person name="Allen B.J."/>
            <person name="Troggio M."/>
            <person name="Leslie C.A."/>
            <person name="Timp W."/>
            <person name="Dendekar A."/>
            <person name="Salzberg S.L."/>
            <person name="Neale D.B."/>
        </authorList>
    </citation>
    <scope>NUCLEOTIDE SEQUENCE</scope>
    <source>
        <tissue evidence="4">Leaves</tissue>
    </source>
</reference>
<evidence type="ECO:0000313" key="4">
    <source>
        <dbReference type="EMBL" id="KAF5469802.1"/>
    </source>
</evidence>
<evidence type="ECO:0000259" key="3">
    <source>
        <dbReference type="Pfam" id="PF14244"/>
    </source>
</evidence>
<dbReference type="Pfam" id="PF14244">
    <property type="entry name" value="Retrotran_gag_3"/>
    <property type="match status" value="1"/>
</dbReference>
<dbReference type="InterPro" id="IPR005162">
    <property type="entry name" value="Retrotrans_gag_dom"/>
</dbReference>
<evidence type="ECO:0000256" key="1">
    <source>
        <dbReference type="SAM" id="MobiDB-lite"/>
    </source>
</evidence>
<dbReference type="Pfam" id="PF03732">
    <property type="entry name" value="Retrotrans_gag"/>
    <property type="match status" value="1"/>
</dbReference>
<proteinExistence type="predicted"/>
<organism evidence="4 5">
    <name type="scientific">Juglans regia</name>
    <name type="common">English walnut</name>
    <dbReference type="NCBI Taxonomy" id="51240"/>
    <lineage>
        <taxon>Eukaryota</taxon>
        <taxon>Viridiplantae</taxon>
        <taxon>Streptophyta</taxon>
        <taxon>Embryophyta</taxon>
        <taxon>Tracheophyta</taxon>
        <taxon>Spermatophyta</taxon>
        <taxon>Magnoliopsida</taxon>
        <taxon>eudicotyledons</taxon>
        <taxon>Gunneridae</taxon>
        <taxon>Pentapetalae</taxon>
        <taxon>rosids</taxon>
        <taxon>fabids</taxon>
        <taxon>Fagales</taxon>
        <taxon>Juglandaceae</taxon>
        <taxon>Juglans</taxon>
    </lineage>
</organism>
<dbReference type="PANTHER" id="PTHR37610:SF97">
    <property type="entry name" value="RETROTRANSPOSON GAG DOMAIN-CONTAINING PROTEIN"/>
    <property type="match status" value="1"/>
</dbReference>
<gene>
    <name evidence="4" type="ORF">F2P56_010362</name>
</gene>
<evidence type="ECO:0008006" key="6">
    <source>
        <dbReference type="Google" id="ProtNLM"/>
    </source>
</evidence>
<accession>A0A833XK53</accession>
<dbReference type="Proteomes" id="UP000619265">
    <property type="component" value="Unassembled WGS sequence"/>
</dbReference>
<dbReference type="Gramene" id="Jr05_01010_p1">
    <property type="protein sequence ID" value="cds.Jr05_01010_p1"/>
    <property type="gene ID" value="Jr05_01010"/>
</dbReference>